<dbReference type="PATRIC" id="fig|1158610.3.peg.736"/>
<dbReference type="HOGENOM" id="CLU_062608_0_0_9"/>
<keyword evidence="5" id="KW-1185">Reference proteome</keyword>
<keyword evidence="2" id="KW-0378">Hydrolase</keyword>
<comment type="caution">
    <text evidence="4">The sequence shown here is derived from an EMBL/GenBank/DDBJ whole genome shotgun (WGS) entry which is preliminary data.</text>
</comment>
<evidence type="ECO:0000256" key="2">
    <source>
        <dbReference type="ARBA" id="ARBA00022801"/>
    </source>
</evidence>
<dbReference type="AlphaFoldDB" id="R3TYF6"/>
<dbReference type="InterPro" id="IPR008928">
    <property type="entry name" value="6-hairpin_glycosidase_sf"/>
</dbReference>
<dbReference type="GO" id="GO:0005975">
    <property type="term" value="P:carbohydrate metabolic process"/>
    <property type="evidence" value="ECO:0007669"/>
    <property type="project" value="InterPro"/>
</dbReference>
<proteinExistence type="inferred from homology"/>
<dbReference type="EMBL" id="AJAT01000010">
    <property type="protein sequence ID" value="EOL46639.1"/>
    <property type="molecule type" value="Genomic_DNA"/>
</dbReference>
<protein>
    <recommendedName>
        <fullName evidence="6">Glycosyl hydrolase</fullName>
    </recommendedName>
</protein>
<dbReference type="Pfam" id="PF01270">
    <property type="entry name" value="Glyco_hydro_8"/>
    <property type="match status" value="1"/>
</dbReference>
<dbReference type="Gene3D" id="1.50.10.10">
    <property type="match status" value="1"/>
</dbReference>
<keyword evidence="3" id="KW-0326">Glycosidase</keyword>
<sequence>MASMVVMLGGCSLKQSTQQNDTDASESIPLTNTTNSAKNQTEIFINKWLKSEQGLIITYIKESKQEDTDLVAGRDALSESLGLSMVYAINKNDERLFIENEETLIDFFIEKDGFVYWKLTESGEKEVTTNALVDDARIANALISASKLWEDDSYAHVAEVMTEYMFKNNVNQGSLVDYYDRKNKLASTDITLSYIDPEALENVAGDVTRNKQIAENTINILQNAPLKNGFYPKSYEVDKKAYHYDSQVNIVDQAIIAYHQAKAGESSDAFLEFIRQEMDNNGYINGMYDLNTKRPVVNYESPAVYSFLIMYLLEIDELSLANQIYQQMILLRDEDSSSPYYGGYSVTNGDTHVFDNILPLIAEQLLHEQ</sequence>
<dbReference type="Proteomes" id="UP000013785">
    <property type="component" value="Unassembled WGS sequence"/>
</dbReference>
<comment type="similarity">
    <text evidence="1">Belongs to the glycosyl hydrolase 8 (cellulase D) family.</text>
</comment>
<name>R3TYF6_9ENTE</name>
<accession>R3TYF6</accession>
<dbReference type="InterPro" id="IPR012341">
    <property type="entry name" value="6hp_glycosidase-like_sf"/>
</dbReference>
<evidence type="ECO:0000313" key="4">
    <source>
        <dbReference type="EMBL" id="EOL46639.1"/>
    </source>
</evidence>
<evidence type="ECO:0000256" key="1">
    <source>
        <dbReference type="ARBA" id="ARBA00009209"/>
    </source>
</evidence>
<dbReference type="STRING" id="154621.RV11_GL001741"/>
<dbReference type="InterPro" id="IPR002037">
    <property type="entry name" value="Glyco_hydro_8"/>
</dbReference>
<dbReference type="GO" id="GO:0004553">
    <property type="term" value="F:hydrolase activity, hydrolyzing O-glycosyl compounds"/>
    <property type="evidence" value="ECO:0007669"/>
    <property type="project" value="InterPro"/>
</dbReference>
<dbReference type="eggNOG" id="COG3405">
    <property type="taxonomic scope" value="Bacteria"/>
</dbReference>
<evidence type="ECO:0008006" key="6">
    <source>
        <dbReference type="Google" id="ProtNLM"/>
    </source>
</evidence>
<evidence type="ECO:0000313" key="5">
    <source>
        <dbReference type="Proteomes" id="UP000013785"/>
    </source>
</evidence>
<gene>
    <name evidence="4" type="ORF">UC3_00759</name>
</gene>
<organism evidence="4 5">
    <name type="scientific">Enterococcus phoeniculicola ATCC BAA-412</name>
    <dbReference type="NCBI Taxonomy" id="1158610"/>
    <lineage>
        <taxon>Bacteria</taxon>
        <taxon>Bacillati</taxon>
        <taxon>Bacillota</taxon>
        <taxon>Bacilli</taxon>
        <taxon>Lactobacillales</taxon>
        <taxon>Enterococcaceae</taxon>
        <taxon>Enterococcus</taxon>
    </lineage>
</organism>
<evidence type="ECO:0000256" key="3">
    <source>
        <dbReference type="ARBA" id="ARBA00023295"/>
    </source>
</evidence>
<reference evidence="4 5" key="1">
    <citation type="submission" date="2013-02" db="EMBL/GenBank/DDBJ databases">
        <title>The Genome Sequence of Enterococcus phoeniculicola BAA-412.</title>
        <authorList>
            <consortium name="The Broad Institute Genome Sequencing Platform"/>
            <consortium name="The Broad Institute Genome Sequencing Center for Infectious Disease"/>
            <person name="Earl A.M."/>
            <person name="Gilmore M.S."/>
            <person name="Lebreton F."/>
            <person name="Walker B."/>
            <person name="Young S.K."/>
            <person name="Zeng Q."/>
            <person name="Gargeya S."/>
            <person name="Fitzgerald M."/>
            <person name="Haas B."/>
            <person name="Abouelleil A."/>
            <person name="Alvarado L."/>
            <person name="Arachchi H.M."/>
            <person name="Berlin A.M."/>
            <person name="Chapman S.B."/>
            <person name="Dewar J."/>
            <person name="Goldberg J."/>
            <person name="Griggs A."/>
            <person name="Gujja S."/>
            <person name="Hansen M."/>
            <person name="Howarth C."/>
            <person name="Imamovic A."/>
            <person name="Larimer J."/>
            <person name="McCowan C."/>
            <person name="Murphy C."/>
            <person name="Neiman D."/>
            <person name="Pearson M."/>
            <person name="Priest M."/>
            <person name="Roberts A."/>
            <person name="Saif S."/>
            <person name="Shea T."/>
            <person name="Sisk P."/>
            <person name="Sykes S."/>
            <person name="Wortman J."/>
            <person name="Nusbaum C."/>
            <person name="Birren B."/>
        </authorList>
    </citation>
    <scope>NUCLEOTIDE SEQUENCE [LARGE SCALE GENOMIC DNA]</scope>
    <source>
        <strain evidence="4 5">ATCC BAA-412</strain>
    </source>
</reference>
<dbReference type="SUPFAM" id="SSF48208">
    <property type="entry name" value="Six-hairpin glycosidases"/>
    <property type="match status" value="1"/>
</dbReference>